<proteinExistence type="predicted"/>
<evidence type="ECO:0000256" key="10">
    <source>
        <dbReference type="SAM" id="Phobius"/>
    </source>
</evidence>
<evidence type="ECO:0000256" key="8">
    <source>
        <dbReference type="ARBA" id="ARBA00023136"/>
    </source>
</evidence>
<name>A0A182KH71_9DIPT</name>
<evidence type="ECO:0000313" key="11">
    <source>
        <dbReference type="EnsemblMetazoa" id="ACHR010109-PA"/>
    </source>
</evidence>
<evidence type="ECO:0000256" key="9">
    <source>
        <dbReference type="ARBA" id="ARBA00023160"/>
    </source>
</evidence>
<dbReference type="GO" id="GO:0006633">
    <property type="term" value="P:fatty acid biosynthetic process"/>
    <property type="evidence" value="ECO:0007669"/>
    <property type="project" value="UniProtKB-KW"/>
</dbReference>
<evidence type="ECO:0000256" key="4">
    <source>
        <dbReference type="ARBA" id="ARBA00022692"/>
    </source>
</evidence>
<dbReference type="VEuPathDB" id="VectorBase:ACHR010109"/>
<dbReference type="AlphaFoldDB" id="A0A182KH71"/>
<sequence length="94" mass="10997">MNIYNIIQIVLNLYIGIVGGLNSYFDPDYSWSCETINQKDNPIQFTILMLHFGIPLLGGYCDFPKVLLFIGFTQNMFMFTLFADFYIKTYIKKK</sequence>
<comment type="subcellular location">
    <subcellularLocation>
        <location evidence="1">Membrane</location>
        <topology evidence="1">Multi-pass membrane protein</topology>
    </subcellularLocation>
</comment>
<keyword evidence="4 10" id="KW-0812">Transmembrane</keyword>
<keyword evidence="2" id="KW-0444">Lipid biosynthesis</keyword>
<reference evidence="11" key="2">
    <citation type="submission" date="2020-05" db="UniProtKB">
        <authorList>
            <consortium name="EnsemblMetazoa"/>
        </authorList>
    </citation>
    <scope>IDENTIFICATION</scope>
    <source>
        <strain evidence="11">ACHKN1017</strain>
    </source>
</reference>
<evidence type="ECO:0000256" key="7">
    <source>
        <dbReference type="ARBA" id="ARBA00023098"/>
    </source>
</evidence>
<keyword evidence="9" id="KW-0275">Fatty acid biosynthesis</keyword>
<reference evidence="12" key="1">
    <citation type="submission" date="2013-03" db="EMBL/GenBank/DDBJ databases">
        <title>The Genome Sequence of Anopheles christyi ACHKN1017.</title>
        <authorList>
            <consortium name="The Broad Institute Genomics Platform"/>
            <person name="Neafsey D.E."/>
            <person name="Besansky N."/>
            <person name="Walker B."/>
            <person name="Young S.K."/>
            <person name="Zeng Q."/>
            <person name="Gargeya S."/>
            <person name="Fitzgerald M."/>
            <person name="Haas B."/>
            <person name="Abouelleil A."/>
            <person name="Allen A.W."/>
            <person name="Alvarado L."/>
            <person name="Arachchi H.M."/>
            <person name="Berlin A.M."/>
            <person name="Chapman S.B."/>
            <person name="Gainer-Dewar J."/>
            <person name="Goldberg J."/>
            <person name="Griggs A."/>
            <person name="Gujja S."/>
            <person name="Hansen M."/>
            <person name="Howarth C."/>
            <person name="Imamovic A."/>
            <person name="Ireland A."/>
            <person name="Larimer J."/>
            <person name="McCowan C."/>
            <person name="Murphy C."/>
            <person name="Pearson M."/>
            <person name="Poon T.W."/>
            <person name="Priest M."/>
            <person name="Roberts A."/>
            <person name="Saif S."/>
            <person name="Shea T."/>
            <person name="Sisk P."/>
            <person name="Sykes S."/>
            <person name="Wortman J."/>
            <person name="Nusbaum C."/>
            <person name="Birren B."/>
        </authorList>
    </citation>
    <scope>NUCLEOTIDE SEQUENCE [LARGE SCALE GENOMIC DNA]</scope>
    <source>
        <strain evidence="12">ACHKN1017</strain>
    </source>
</reference>
<dbReference type="Proteomes" id="UP000075881">
    <property type="component" value="Unassembled WGS sequence"/>
</dbReference>
<feature type="transmembrane region" description="Helical" evidence="10">
    <location>
        <begin position="6"/>
        <end position="25"/>
    </location>
</feature>
<evidence type="ECO:0000256" key="6">
    <source>
        <dbReference type="ARBA" id="ARBA00022989"/>
    </source>
</evidence>
<keyword evidence="7" id="KW-0443">Lipid metabolism</keyword>
<dbReference type="Pfam" id="PF01151">
    <property type="entry name" value="ELO"/>
    <property type="match status" value="1"/>
</dbReference>
<keyword evidence="6 10" id="KW-1133">Transmembrane helix</keyword>
<evidence type="ECO:0000256" key="5">
    <source>
        <dbReference type="ARBA" id="ARBA00022832"/>
    </source>
</evidence>
<protein>
    <submittedName>
        <fullName evidence="11">Elongation of very long chain fatty acids protein</fullName>
    </submittedName>
</protein>
<keyword evidence="5" id="KW-0276">Fatty acid metabolism</keyword>
<dbReference type="GO" id="GO:0009922">
    <property type="term" value="F:fatty acid elongase activity"/>
    <property type="evidence" value="ECO:0007669"/>
    <property type="project" value="InterPro"/>
</dbReference>
<evidence type="ECO:0000256" key="3">
    <source>
        <dbReference type="ARBA" id="ARBA00022679"/>
    </source>
</evidence>
<keyword evidence="8 10" id="KW-0472">Membrane</keyword>
<evidence type="ECO:0000256" key="2">
    <source>
        <dbReference type="ARBA" id="ARBA00022516"/>
    </source>
</evidence>
<dbReference type="InterPro" id="IPR002076">
    <property type="entry name" value="ELO_fam"/>
</dbReference>
<feature type="transmembrane region" description="Helical" evidence="10">
    <location>
        <begin position="66"/>
        <end position="87"/>
    </location>
</feature>
<organism evidence="11 12">
    <name type="scientific">Anopheles christyi</name>
    <dbReference type="NCBI Taxonomy" id="43041"/>
    <lineage>
        <taxon>Eukaryota</taxon>
        <taxon>Metazoa</taxon>
        <taxon>Ecdysozoa</taxon>
        <taxon>Arthropoda</taxon>
        <taxon>Hexapoda</taxon>
        <taxon>Insecta</taxon>
        <taxon>Pterygota</taxon>
        <taxon>Neoptera</taxon>
        <taxon>Endopterygota</taxon>
        <taxon>Diptera</taxon>
        <taxon>Nematocera</taxon>
        <taxon>Culicoidea</taxon>
        <taxon>Culicidae</taxon>
        <taxon>Anophelinae</taxon>
        <taxon>Anopheles</taxon>
    </lineage>
</organism>
<dbReference type="EnsemblMetazoa" id="ACHR010109-RA">
    <property type="protein sequence ID" value="ACHR010109-PA"/>
    <property type="gene ID" value="ACHR010109"/>
</dbReference>
<keyword evidence="12" id="KW-1185">Reference proteome</keyword>
<evidence type="ECO:0000256" key="1">
    <source>
        <dbReference type="ARBA" id="ARBA00004141"/>
    </source>
</evidence>
<evidence type="ECO:0000313" key="12">
    <source>
        <dbReference type="Proteomes" id="UP000075881"/>
    </source>
</evidence>
<dbReference type="GO" id="GO:0016020">
    <property type="term" value="C:membrane"/>
    <property type="evidence" value="ECO:0007669"/>
    <property type="project" value="UniProtKB-SubCell"/>
</dbReference>
<dbReference type="STRING" id="43041.A0A182KH71"/>
<accession>A0A182KH71</accession>
<keyword evidence="3" id="KW-0808">Transferase</keyword>